<evidence type="ECO:0000259" key="4">
    <source>
        <dbReference type="SMART" id="SM00479"/>
    </source>
</evidence>
<protein>
    <recommendedName>
        <fullName evidence="4">Exonuclease domain-containing protein</fullName>
    </recommendedName>
</protein>
<dbReference type="PANTHER" id="PTHR30231:SF4">
    <property type="entry name" value="PROTEIN NEN2"/>
    <property type="match status" value="1"/>
</dbReference>
<evidence type="ECO:0000313" key="6">
    <source>
        <dbReference type="Proteomes" id="UP001500888"/>
    </source>
</evidence>
<dbReference type="InterPro" id="IPR036397">
    <property type="entry name" value="RNaseH_sf"/>
</dbReference>
<gene>
    <name evidence="5" type="ORF">GCM10022226_39970</name>
</gene>
<feature type="domain" description="Exonuclease" evidence="4">
    <location>
        <begin position="2"/>
        <end position="140"/>
    </location>
</feature>
<dbReference type="SMART" id="SM00479">
    <property type="entry name" value="EXOIII"/>
    <property type="match status" value="1"/>
</dbReference>
<accession>A0ABP7ICP4</accession>
<reference evidence="6" key="1">
    <citation type="journal article" date="2019" name="Int. J. Syst. Evol. Microbiol.">
        <title>The Global Catalogue of Microorganisms (GCM) 10K type strain sequencing project: providing services to taxonomists for standard genome sequencing and annotation.</title>
        <authorList>
            <consortium name="The Broad Institute Genomics Platform"/>
            <consortium name="The Broad Institute Genome Sequencing Center for Infectious Disease"/>
            <person name="Wu L."/>
            <person name="Ma J."/>
        </authorList>
    </citation>
    <scope>NUCLEOTIDE SEQUENCE [LARGE SCALE GENOMIC DNA]</scope>
    <source>
        <strain evidence="6">JCM 16908</strain>
    </source>
</reference>
<dbReference type="CDD" id="cd06127">
    <property type="entry name" value="DEDDh"/>
    <property type="match status" value="1"/>
</dbReference>
<keyword evidence="1" id="KW-0540">Nuclease</keyword>
<dbReference type="Gene3D" id="3.30.420.10">
    <property type="entry name" value="Ribonuclease H-like superfamily/Ribonuclease H"/>
    <property type="match status" value="1"/>
</dbReference>
<evidence type="ECO:0000256" key="3">
    <source>
        <dbReference type="ARBA" id="ARBA00022839"/>
    </source>
</evidence>
<dbReference type="InterPro" id="IPR013520">
    <property type="entry name" value="Ribonucl_H"/>
</dbReference>
<keyword evidence="3" id="KW-0269">Exonuclease</keyword>
<dbReference type="PANTHER" id="PTHR30231">
    <property type="entry name" value="DNA POLYMERASE III SUBUNIT EPSILON"/>
    <property type="match status" value="1"/>
</dbReference>
<evidence type="ECO:0000256" key="1">
    <source>
        <dbReference type="ARBA" id="ARBA00022722"/>
    </source>
</evidence>
<organism evidence="5 6">
    <name type="scientific">Sphaerisporangium flaviroseum</name>
    <dbReference type="NCBI Taxonomy" id="509199"/>
    <lineage>
        <taxon>Bacteria</taxon>
        <taxon>Bacillati</taxon>
        <taxon>Actinomycetota</taxon>
        <taxon>Actinomycetes</taxon>
        <taxon>Streptosporangiales</taxon>
        <taxon>Streptosporangiaceae</taxon>
        <taxon>Sphaerisporangium</taxon>
    </lineage>
</organism>
<evidence type="ECO:0000256" key="2">
    <source>
        <dbReference type="ARBA" id="ARBA00022801"/>
    </source>
</evidence>
<evidence type="ECO:0000313" key="5">
    <source>
        <dbReference type="EMBL" id="GAA3815172.1"/>
    </source>
</evidence>
<comment type="caution">
    <text evidence="5">The sequence shown here is derived from an EMBL/GenBank/DDBJ whole genome shotgun (WGS) entry which is preliminary data.</text>
</comment>
<proteinExistence type="predicted"/>
<name>A0ABP7ICP4_9ACTN</name>
<dbReference type="InterPro" id="IPR012337">
    <property type="entry name" value="RNaseH-like_sf"/>
</dbReference>
<sequence>MAAGYHSLVNPRRRIPRRPWISPGLTDDTLAAAPSLDVIEPELAIRLDGAYIVGHNVGVDWRLLSLRCPGIRPTALIDTLKLARLARTGNPGRSLTVLLDHYGLTEEVTRLTSGGQPHRALWDATGAALLLAALIADLPRTTDLTVAGLRQAADVLLDESQSDGAEQFLLF</sequence>
<keyword evidence="6" id="KW-1185">Reference proteome</keyword>
<keyword evidence="2" id="KW-0378">Hydrolase</keyword>
<dbReference type="Proteomes" id="UP001500888">
    <property type="component" value="Unassembled WGS sequence"/>
</dbReference>
<dbReference type="SUPFAM" id="SSF53098">
    <property type="entry name" value="Ribonuclease H-like"/>
    <property type="match status" value="1"/>
</dbReference>
<dbReference type="Pfam" id="PF00929">
    <property type="entry name" value="RNase_T"/>
    <property type="match status" value="1"/>
</dbReference>
<dbReference type="EMBL" id="BAAAZR010000008">
    <property type="protein sequence ID" value="GAA3815172.1"/>
    <property type="molecule type" value="Genomic_DNA"/>
</dbReference>